<feature type="domain" description="F-box/LRR-repeat protein 15/At3g58940/PEG3-like LRR" evidence="2">
    <location>
        <begin position="121"/>
        <end position="255"/>
    </location>
</feature>
<dbReference type="Pfam" id="PF24758">
    <property type="entry name" value="LRR_At5g56370"/>
    <property type="match status" value="1"/>
</dbReference>
<protein>
    <submittedName>
        <fullName evidence="4">F-box/FBD/LRR-repeat protein At1g13570-like</fullName>
    </submittedName>
</protein>
<dbReference type="InterPro" id="IPR036047">
    <property type="entry name" value="F-box-like_dom_sf"/>
</dbReference>
<feature type="domain" description="F-box" evidence="1">
    <location>
        <begin position="18"/>
        <end position="49"/>
    </location>
</feature>
<reference evidence="4" key="2">
    <citation type="submission" date="2025-08" db="UniProtKB">
        <authorList>
            <consortium name="RefSeq"/>
        </authorList>
    </citation>
    <scope>IDENTIFICATION</scope>
    <source>
        <tissue evidence="4">Leaf</tissue>
    </source>
</reference>
<dbReference type="Gene3D" id="3.80.10.10">
    <property type="entry name" value="Ribonuclease Inhibitor"/>
    <property type="match status" value="1"/>
</dbReference>
<proteinExistence type="predicted"/>
<dbReference type="AlphaFoldDB" id="A0A1U7UZT2"/>
<sequence length="294" mass="33473">MSSKGVKRKRSGADEDIISNLPRNLIACILGKMPIREAVRTSVFSKKWRYYYLNIPQLVFDDQFCKELDDFSVNKGANIYALKFYQFDEIITKSLMLHPGGLERFKVCIPFNPSTVVPYVNKWILCLSFRKIKELTLIYKKVYTDHHHKLPPSFFSCLHLTSLKLINFVRSPPLEFKGFPNLRHLILSGVDFTNNCFESFISSCPILKRLFLGGCSGIHHFIISGSKLQRLFTKADDNFKSISLEKAPNLSEVYVSLGGVVKGPEENGVFDLVSFMVACLKSKYLVLIANFCSS</sequence>
<evidence type="ECO:0000259" key="1">
    <source>
        <dbReference type="Pfam" id="PF00646"/>
    </source>
</evidence>
<accession>A0A1U7UZT2</accession>
<organism evidence="3 4">
    <name type="scientific">Nicotiana sylvestris</name>
    <name type="common">Wood tobacco</name>
    <name type="synonym">South American tobacco</name>
    <dbReference type="NCBI Taxonomy" id="4096"/>
    <lineage>
        <taxon>Eukaryota</taxon>
        <taxon>Viridiplantae</taxon>
        <taxon>Streptophyta</taxon>
        <taxon>Embryophyta</taxon>
        <taxon>Tracheophyta</taxon>
        <taxon>Spermatophyta</taxon>
        <taxon>Magnoliopsida</taxon>
        <taxon>eudicotyledons</taxon>
        <taxon>Gunneridae</taxon>
        <taxon>Pentapetalae</taxon>
        <taxon>asterids</taxon>
        <taxon>lamiids</taxon>
        <taxon>Solanales</taxon>
        <taxon>Solanaceae</taxon>
        <taxon>Nicotianoideae</taxon>
        <taxon>Nicotianeae</taxon>
        <taxon>Nicotiana</taxon>
    </lineage>
</organism>
<reference evidence="3" key="1">
    <citation type="journal article" date="2013" name="Genome Biol.">
        <title>Reference genomes and transcriptomes of Nicotiana sylvestris and Nicotiana tomentosiformis.</title>
        <authorList>
            <person name="Sierro N."/>
            <person name="Battey J.N."/>
            <person name="Ouadi S."/>
            <person name="Bovet L."/>
            <person name="Goepfert S."/>
            <person name="Bakaher N."/>
            <person name="Peitsch M.C."/>
            <person name="Ivanov N.V."/>
        </authorList>
    </citation>
    <scope>NUCLEOTIDE SEQUENCE [LARGE SCALE GENOMIC DNA]</scope>
</reference>
<dbReference type="InterPro" id="IPR001810">
    <property type="entry name" value="F-box_dom"/>
</dbReference>
<evidence type="ECO:0000313" key="4">
    <source>
        <dbReference type="RefSeq" id="XP_009761512.1"/>
    </source>
</evidence>
<dbReference type="PANTHER" id="PTHR31639:SF237">
    <property type="entry name" value="F-BOX DOMAIN-CONTAINING PROTEIN"/>
    <property type="match status" value="1"/>
</dbReference>
<dbReference type="STRING" id="4096.A0A1U7UZT2"/>
<dbReference type="RefSeq" id="XP_009761512.1">
    <property type="nucleotide sequence ID" value="XM_009763210.1"/>
</dbReference>
<name>A0A1U7UZT2_NICSY</name>
<dbReference type="InterPro" id="IPR032675">
    <property type="entry name" value="LRR_dom_sf"/>
</dbReference>
<dbReference type="SUPFAM" id="SSF52047">
    <property type="entry name" value="RNI-like"/>
    <property type="match status" value="1"/>
</dbReference>
<evidence type="ECO:0000313" key="3">
    <source>
        <dbReference type="Proteomes" id="UP000189701"/>
    </source>
</evidence>
<dbReference type="PANTHER" id="PTHR31639">
    <property type="entry name" value="F-BOX PROTEIN-LIKE"/>
    <property type="match status" value="1"/>
</dbReference>
<dbReference type="SUPFAM" id="SSF81383">
    <property type="entry name" value="F-box domain"/>
    <property type="match status" value="1"/>
</dbReference>
<evidence type="ECO:0000259" key="2">
    <source>
        <dbReference type="Pfam" id="PF24758"/>
    </source>
</evidence>
<keyword evidence="3" id="KW-1185">Reference proteome</keyword>
<gene>
    <name evidence="4" type="primary">LOC104213678</name>
</gene>
<dbReference type="Pfam" id="PF00646">
    <property type="entry name" value="F-box"/>
    <property type="match status" value="1"/>
</dbReference>
<dbReference type="InterPro" id="IPR055411">
    <property type="entry name" value="LRR_FXL15/At3g58940/PEG3-like"/>
</dbReference>
<dbReference type="Proteomes" id="UP000189701">
    <property type="component" value="Unplaced"/>
</dbReference>